<evidence type="ECO:0000313" key="1">
    <source>
        <dbReference type="EMBL" id="DAF92075.1"/>
    </source>
</evidence>
<dbReference type="InterPro" id="IPR026325">
    <property type="entry name" value="DUF932"/>
</dbReference>
<proteinExistence type="predicted"/>
<dbReference type="EMBL" id="BK016063">
    <property type="protein sequence ID" value="DAF92075.1"/>
    <property type="molecule type" value="Genomic_DNA"/>
</dbReference>
<reference evidence="1" key="1">
    <citation type="journal article" date="2021" name="Proc. Natl. Acad. Sci. U.S.A.">
        <title>A Catalog of Tens of Thousands of Viruses from Human Metagenomes Reveals Hidden Associations with Chronic Diseases.</title>
        <authorList>
            <person name="Tisza M.J."/>
            <person name="Buck C.B."/>
        </authorList>
    </citation>
    <scope>NUCLEOTIDE SEQUENCE</scope>
    <source>
        <strain evidence="1">CtgN495</strain>
    </source>
</reference>
<dbReference type="InterPro" id="IPR017686">
    <property type="entry name" value="Phg/plasmid-like_prot"/>
</dbReference>
<sequence>MPANVETMFSVREVPWHGLGTIVQEAPTSKDALHLAGLDWNVISNPIFTAEGKEIEGWKSNVRDCDNTVLGIVSKKYKIVQNAEAFEFTDELISDDVKYETAGSLRNGKQIWLLAKMPKVKVVGDDVDPYVCFTNSHDGLGSIKVCMTPVRVVCNNTLNLALSNTRRCWTTRHVGDINSKLEEARRTLALANSYMEDLSVVGDRLANLTFNQSEVEQFVDLLFKVDDDASDRVKNNAQDMKDGFMYCYFAPDILKFKDTAWGVVNAAADFAGHARPRRVTAKTNETRWANTMNGNIIVDTTFLHMMKLLNKEV</sequence>
<name>A0A8S5UCB7_9CAUD</name>
<dbReference type="Pfam" id="PF06067">
    <property type="entry name" value="DUF932"/>
    <property type="match status" value="1"/>
</dbReference>
<accession>A0A8S5UCB7</accession>
<protein>
    <submittedName>
        <fullName evidence="1">Uncharacterized protein</fullName>
    </submittedName>
</protein>
<dbReference type="NCBIfam" id="TIGR03299">
    <property type="entry name" value="LGT_TIGR03299"/>
    <property type="match status" value="1"/>
</dbReference>
<organism evidence="1">
    <name type="scientific">Siphoviridae sp. ctgN495</name>
    <dbReference type="NCBI Taxonomy" id="2825608"/>
    <lineage>
        <taxon>Viruses</taxon>
        <taxon>Duplodnaviria</taxon>
        <taxon>Heunggongvirae</taxon>
        <taxon>Uroviricota</taxon>
        <taxon>Caudoviricetes</taxon>
    </lineage>
</organism>